<name>A0AAU2GRE0_9ACTN</name>
<dbReference type="EMBL" id="CP108253">
    <property type="protein sequence ID" value="WTU38397.1"/>
    <property type="molecule type" value="Genomic_DNA"/>
</dbReference>
<sequence>MSDTQYVPQLPQEETALIRAWHKRGYEAARQEAASGERLVRCLGLDRTVVNRLEREHDGRLVEYVAHRLSR</sequence>
<evidence type="ECO:0000313" key="1">
    <source>
        <dbReference type="EMBL" id="WTU38397.1"/>
    </source>
</evidence>
<protein>
    <recommendedName>
        <fullName evidence="2">Helix-turn-helix DNA binding domain protein</fullName>
    </recommendedName>
</protein>
<dbReference type="AlphaFoldDB" id="A0AAU2GRE0"/>
<gene>
    <name evidence="1" type="ORF">OHV25_01895</name>
</gene>
<evidence type="ECO:0008006" key="2">
    <source>
        <dbReference type="Google" id="ProtNLM"/>
    </source>
</evidence>
<reference evidence="1" key="1">
    <citation type="submission" date="2022-10" db="EMBL/GenBank/DDBJ databases">
        <title>The complete genomes of actinobacterial strains from the NBC collection.</title>
        <authorList>
            <person name="Joergensen T.S."/>
            <person name="Alvarez Arevalo M."/>
            <person name="Sterndorff E.B."/>
            <person name="Faurdal D."/>
            <person name="Vuksanovic O."/>
            <person name="Mourched A.-S."/>
            <person name="Charusanti P."/>
            <person name="Shaw S."/>
            <person name="Blin K."/>
            <person name="Weber T."/>
        </authorList>
    </citation>
    <scope>NUCLEOTIDE SEQUENCE</scope>
    <source>
        <strain evidence="1">NBC_00060</strain>
    </source>
</reference>
<organism evidence="1">
    <name type="scientific">Streptomyces sp. NBC_00060</name>
    <dbReference type="NCBI Taxonomy" id="2975636"/>
    <lineage>
        <taxon>Bacteria</taxon>
        <taxon>Bacillati</taxon>
        <taxon>Actinomycetota</taxon>
        <taxon>Actinomycetes</taxon>
        <taxon>Kitasatosporales</taxon>
        <taxon>Streptomycetaceae</taxon>
        <taxon>Streptomyces</taxon>
    </lineage>
</organism>
<accession>A0AAU2GRE0</accession>
<proteinExistence type="predicted"/>